<organism evidence="1 2">
    <name type="scientific">Pisolithus microcarpus 441</name>
    <dbReference type="NCBI Taxonomy" id="765257"/>
    <lineage>
        <taxon>Eukaryota</taxon>
        <taxon>Fungi</taxon>
        <taxon>Dikarya</taxon>
        <taxon>Basidiomycota</taxon>
        <taxon>Agaricomycotina</taxon>
        <taxon>Agaricomycetes</taxon>
        <taxon>Agaricomycetidae</taxon>
        <taxon>Boletales</taxon>
        <taxon>Sclerodermatineae</taxon>
        <taxon>Pisolithaceae</taxon>
        <taxon>Pisolithus</taxon>
    </lineage>
</organism>
<accession>A0A0C9YT47</accession>
<reference evidence="1 2" key="1">
    <citation type="submission" date="2014-04" db="EMBL/GenBank/DDBJ databases">
        <authorList>
            <consortium name="DOE Joint Genome Institute"/>
            <person name="Kuo A."/>
            <person name="Kohler A."/>
            <person name="Costa M.D."/>
            <person name="Nagy L.G."/>
            <person name="Floudas D."/>
            <person name="Copeland A."/>
            <person name="Barry K.W."/>
            <person name="Cichocki N."/>
            <person name="Veneault-Fourrey C."/>
            <person name="LaButti K."/>
            <person name="Lindquist E.A."/>
            <person name="Lipzen A."/>
            <person name="Lundell T."/>
            <person name="Morin E."/>
            <person name="Murat C."/>
            <person name="Sun H."/>
            <person name="Tunlid A."/>
            <person name="Henrissat B."/>
            <person name="Grigoriev I.V."/>
            <person name="Hibbett D.S."/>
            <person name="Martin F."/>
            <person name="Nordberg H.P."/>
            <person name="Cantor M.N."/>
            <person name="Hua S.X."/>
        </authorList>
    </citation>
    <scope>NUCLEOTIDE SEQUENCE [LARGE SCALE GENOMIC DNA]</scope>
    <source>
        <strain evidence="1 2">441</strain>
    </source>
</reference>
<gene>
    <name evidence="1" type="ORF">PISMIDRAFT_673837</name>
</gene>
<protein>
    <submittedName>
        <fullName evidence="1">Uncharacterized protein</fullName>
    </submittedName>
</protein>
<evidence type="ECO:0000313" key="1">
    <source>
        <dbReference type="EMBL" id="KIK28125.1"/>
    </source>
</evidence>
<dbReference type="Proteomes" id="UP000054018">
    <property type="component" value="Unassembled WGS sequence"/>
</dbReference>
<dbReference type="EMBL" id="KN833693">
    <property type="protein sequence ID" value="KIK28125.1"/>
    <property type="molecule type" value="Genomic_DNA"/>
</dbReference>
<reference evidence="2" key="2">
    <citation type="submission" date="2015-01" db="EMBL/GenBank/DDBJ databases">
        <title>Evolutionary Origins and Diversification of the Mycorrhizal Mutualists.</title>
        <authorList>
            <consortium name="DOE Joint Genome Institute"/>
            <consortium name="Mycorrhizal Genomics Consortium"/>
            <person name="Kohler A."/>
            <person name="Kuo A."/>
            <person name="Nagy L.G."/>
            <person name="Floudas D."/>
            <person name="Copeland A."/>
            <person name="Barry K.W."/>
            <person name="Cichocki N."/>
            <person name="Veneault-Fourrey C."/>
            <person name="LaButti K."/>
            <person name="Lindquist E.A."/>
            <person name="Lipzen A."/>
            <person name="Lundell T."/>
            <person name="Morin E."/>
            <person name="Murat C."/>
            <person name="Riley R."/>
            <person name="Ohm R."/>
            <person name="Sun H."/>
            <person name="Tunlid A."/>
            <person name="Henrissat B."/>
            <person name="Grigoriev I.V."/>
            <person name="Hibbett D.S."/>
            <person name="Martin F."/>
        </authorList>
    </citation>
    <scope>NUCLEOTIDE SEQUENCE [LARGE SCALE GENOMIC DNA]</scope>
    <source>
        <strain evidence="2">441</strain>
    </source>
</reference>
<dbReference type="HOGENOM" id="CLU_2838224_0_0_1"/>
<dbReference type="AlphaFoldDB" id="A0A0C9YT47"/>
<evidence type="ECO:0000313" key="2">
    <source>
        <dbReference type="Proteomes" id="UP000054018"/>
    </source>
</evidence>
<sequence length="67" mass="7381">MNLVQKETVDDIGGMKGLVDEFMVRIQTTLIKPTCDNDGLCSTSVHDQQIVKQSTGKHIHSLLIGLE</sequence>
<name>A0A0C9YT47_9AGAM</name>
<proteinExistence type="predicted"/>
<keyword evidence="2" id="KW-1185">Reference proteome</keyword>